<dbReference type="PANTHER" id="PTHR43615:SF1">
    <property type="entry name" value="PPDK_N DOMAIN-CONTAINING PROTEIN"/>
    <property type="match status" value="1"/>
</dbReference>
<dbReference type="InterPro" id="IPR051549">
    <property type="entry name" value="PEP_Utilizing_Enz"/>
</dbReference>
<dbReference type="InterPro" id="IPR002192">
    <property type="entry name" value="PPDK_AMP/ATP-bd"/>
</dbReference>
<gene>
    <name evidence="4" type="ORF">AFUS01_LOCUS17272</name>
</gene>
<accession>A0A8J2K251</accession>
<evidence type="ECO:0000259" key="3">
    <source>
        <dbReference type="Pfam" id="PF01326"/>
    </source>
</evidence>
<reference evidence="4" key="1">
    <citation type="submission" date="2021-06" db="EMBL/GenBank/DDBJ databases">
        <authorList>
            <person name="Hodson N. C."/>
            <person name="Mongue J. A."/>
            <person name="Jaron S. K."/>
        </authorList>
    </citation>
    <scope>NUCLEOTIDE SEQUENCE</scope>
</reference>
<dbReference type="Pfam" id="PF00391">
    <property type="entry name" value="PEP-utilizers"/>
    <property type="match status" value="1"/>
</dbReference>
<comment type="caution">
    <text evidence="4">The sequence shown here is derived from an EMBL/GenBank/DDBJ whole genome shotgun (WGS) entry which is preliminary data.</text>
</comment>
<dbReference type="PANTHER" id="PTHR43615">
    <property type="entry name" value="PHOSPHOENOLPYRUVATE SYNTHASE-RELATED"/>
    <property type="match status" value="1"/>
</dbReference>
<keyword evidence="5" id="KW-1185">Reference proteome</keyword>
<evidence type="ECO:0008006" key="6">
    <source>
        <dbReference type="Google" id="ProtNLM"/>
    </source>
</evidence>
<evidence type="ECO:0000256" key="1">
    <source>
        <dbReference type="ARBA" id="ARBA00007837"/>
    </source>
</evidence>
<feature type="domain" description="Pyruvate phosphate dikinase AMP/ATP-binding" evidence="3">
    <location>
        <begin position="418"/>
        <end position="741"/>
    </location>
</feature>
<evidence type="ECO:0000313" key="5">
    <source>
        <dbReference type="Proteomes" id="UP000708208"/>
    </source>
</evidence>
<dbReference type="InterPro" id="IPR008279">
    <property type="entry name" value="PEP-util_enz_mobile_dom"/>
</dbReference>
<dbReference type="Pfam" id="PF01326">
    <property type="entry name" value="PPDK_N"/>
    <property type="match status" value="1"/>
</dbReference>
<evidence type="ECO:0000313" key="4">
    <source>
        <dbReference type="EMBL" id="CAG7728499.1"/>
    </source>
</evidence>
<organism evidence="4 5">
    <name type="scientific">Allacma fusca</name>
    <dbReference type="NCBI Taxonomy" id="39272"/>
    <lineage>
        <taxon>Eukaryota</taxon>
        <taxon>Metazoa</taxon>
        <taxon>Ecdysozoa</taxon>
        <taxon>Arthropoda</taxon>
        <taxon>Hexapoda</taxon>
        <taxon>Collembola</taxon>
        <taxon>Symphypleona</taxon>
        <taxon>Sminthuridae</taxon>
        <taxon>Allacma</taxon>
    </lineage>
</organism>
<protein>
    <recommendedName>
        <fullName evidence="6">Phosphoenolpyruvate synthase</fullName>
    </recommendedName>
</protein>
<comment type="similarity">
    <text evidence="1">Belongs to the PEP-utilizing enzyme family.</text>
</comment>
<dbReference type="Proteomes" id="UP000708208">
    <property type="component" value="Unassembled WGS sequence"/>
</dbReference>
<dbReference type="OrthoDB" id="6123450at2759"/>
<feature type="domain" description="PEP-utilising enzyme mobile" evidence="2">
    <location>
        <begin position="1242"/>
        <end position="1313"/>
    </location>
</feature>
<dbReference type="GO" id="GO:0005524">
    <property type="term" value="F:ATP binding"/>
    <property type="evidence" value="ECO:0007669"/>
    <property type="project" value="InterPro"/>
</dbReference>
<dbReference type="GO" id="GO:0016301">
    <property type="term" value="F:kinase activity"/>
    <property type="evidence" value="ECO:0007669"/>
    <property type="project" value="InterPro"/>
</dbReference>
<sequence length="1327" mass="146466">MLLSIIGFLLTSLLTGSYLVYKITGDLYPRTLKKFLYRLALKNWRSNVAQSLDFYNITNPKSTEDLGIFPCKQEKELESPRIVLKTDQGDDLLFYGVDDDGNVLLMRITRFYGNLAEGNIFLRINGKDYTATCLGHSAANEFAVGTLKLEHVEAMRCWRLWFNGSLRDESGETLFVHATINALWKPLYGPVDLQKNANIQLLSEQLAAGGRFGDALFDLRSLLPVGYRQFGTLNGVVKIDGVETKKPVYLFGHRIRREVTLPAQDTAPGSSVELFGMCGSNGNAFSLSSNQDAWTNAESCHVSGQIIPIVKVEETAESFNNNRSLPNLFTFQVLKGETQSHRVEFWPNLVAKRIGSLEIVPLTLTINTEQSRGILIRNLNSVSSAVVERLGKLSPAPESTHWEHDFVDLESSECLNVSLVGGKGASLAALAKRISRSDESKTGRFETAPGFCVTTHFFRRILDLDKLENIFSQAQTTVELDTACYEAQNIILKTGVEDKIEPLVAVWMNKSFVECEGGKFSRLKADKFAVRSSGTLEDGADLSCAGQNETFLGVKEENVAKKIVECWASLFTSQSVRYRLNHGQPALSDMGVVVQAMVNATAAGVIFSADPITGNPFDILINANYGLGESVVSAACDPDTIRVSRSRNGSNAVTIGSKIVGKKESKIVLIENATGSTSEVLVSEEEAQTCCISDSIALKLASIAIQLVESNDEKPLDIEWALEGEQIYILQSRNITSLDAWTDFEIIHEFDTSLRTQFEVLSTANVGEVMPGAVSPLSMSVMTKALDVSIQRRIQARYDQPAVTSCFRSLAISRQRLFLNIIQTMYRHNDADIQPAMACVDLAVCGHTVINEELHGYAIQRWGVDSPINKIVGLLHSIKTILTSKGQVKEATKQFATYRLNIDSVRNDSAALFHLITDKLLDLERICGIHCTMSEASTASQILTFVILSEGKKLEEWEPSLYNDVSKISAVCSDVESADIPTAMDTLARKIVQEGDEVIKQVTEALDADSLEYIRGNEALRRAYDEFMDKHGHRGIFELDLMRQSWGTNPLSFIKLLKSIVASKSMFKDGWKSTAKVQYPTTEALLDSLDTPIKSSTRKILKIVLPYCRGSVWNREKTKSLLVWVGKEFKLAYNALGEQLARDQLISNPSSVYYFRHQELSEIIARSPSSPRILYKAMRREKLHSQLQNEKYSEFSKGIPEPIDDSIPVALGDQIKATPVSSGKIQGIAKVCFNVEEASSLIKPGDILITLGTDIGWSPFFPMLGGVVTELGGLISHGAVVAREYGLPCIVGATHATKIFKTGETVLLNANEGTLSKVKIEKENVSS</sequence>
<dbReference type="EMBL" id="CAJVCH010164522">
    <property type="protein sequence ID" value="CAG7728499.1"/>
    <property type="molecule type" value="Genomic_DNA"/>
</dbReference>
<name>A0A8J2K251_9HEXA</name>
<proteinExistence type="inferred from homology"/>
<evidence type="ECO:0000259" key="2">
    <source>
        <dbReference type="Pfam" id="PF00391"/>
    </source>
</evidence>